<gene>
    <name evidence="2 4" type="ORF">BDZ99DRAFT_401403</name>
</gene>
<reference evidence="2 4" key="1">
    <citation type="journal article" date="2020" name="Stud. Mycol.">
        <title>101 Dothideomycetes genomes: a test case for predicting lifestyles and emergence of pathogens.</title>
        <authorList>
            <person name="Haridas S."/>
            <person name="Albert R."/>
            <person name="Binder M."/>
            <person name="Bloem J."/>
            <person name="Labutti K."/>
            <person name="Salamov A."/>
            <person name="Andreopoulos B."/>
            <person name="Baker S."/>
            <person name="Barry K."/>
            <person name="Bills G."/>
            <person name="Bluhm B."/>
            <person name="Cannon C."/>
            <person name="Castanera R."/>
            <person name="Culley D."/>
            <person name="Daum C."/>
            <person name="Ezra D."/>
            <person name="Gonzalez J."/>
            <person name="Henrissat B."/>
            <person name="Kuo A."/>
            <person name="Liang C."/>
            <person name="Lipzen A."/>
            <person name="Lutzoni F."/>
            <person name="Magnuson J."/>
            <person name="Mondo S."/>
            <person name="Nolan M."/>
            <person name="Ohm R."/>
            <person name="Pangilinan J."/>
            <person name="Park H.-J."/>
            <person name="Ramirez L."/>
            <person name="Alfaro M."/>
            <person name="Sun H."/>
            <person name="Tritt A."/>
            <person name="Yoshinaga Y."/>
            <person name="Zwiers L.-H."/>
            <person name="Turgeon B."/>
            <person name="Goodwin S."/>
            <person name="Spatafora J."/>
            <person name="Crous P."/>
            <person name="Grigoriev I."/>
        </authorList>
    </citation>
    <scope>NUCLEOTIDE SEQUENCE</scope>
    <source>
        <strain evidence="2 4">CBS 304.34</strain>
    </source>
</reference>
<feature type="domain" description="PiggyBac transposable element-derived protein" evidence="1">
    <location>
        <begin position="48"/>
        <end position="168"/>
    </location>
</feature>
<dbReference type="InterPro" id="IPR029526">
    <property type="entry name" value="PGBD"/>
</dbReference>
<dbReference type="Pfam" id="PF13843">
    <property type="entry name" value="DDE_Tnp_1_7"/>
    <property type="match status" value="1"/>
</dbReference>
<evidence type="ECO:0000313" key="4">
    <source>
        <dbReference type="RefSeq" id="XP_033569589.1"/>
    </source>
</evidence>
<sequence length="170" mass="19715">MEGIETNIVAIEEQSSASQRQTKRKKIKPAESFSPSLVDLKLSHDRQIPWGTLYSELSKSHKVMEFAWKDATIVLFLSTVHDGKDYIAKLRKRPTKTATGYHQTVKKFGKEAQAWLNIPVMIDEYNLWMCGVDVADQMRSYYNTNRVHRKTWKPLWSFLLDTVVGNSYML</sequence>
<name>A0A6A6Y330_9PEZI</name>
<dbReference type="Proteomes" id="UP000504636">
    <property type="component" value="Unplaced"/>
</dbReference>
<proteinExistence type="predicted"/>
<dbReference type="OrthoDB" id="3938054at2759"/>
<dbReference type="PANTHER" id="PTHR46599:SF3">
    <property type="entry name" value="PIGGYBAC TRANSPOSABLE ELEMENT-DERIVED PROTEIN 4"/>
    <property type="match status" value="1"/>
</dbReference>
<evidence type="ECO:0000313" key="3">
    <source>
        <dbReference type="Proteomes" id="UP000504636"/>
    </source>
</evidence>
<accession>A0A6A6Y330</accession>
<evidence type="ECO:0000259" key="1">
    <source>
        <dbReference type="Pfam" id="PF13843"/>
    </source>
</evidence>
<dbReference type="RefSeq" id="XP_033569589.1">
    <property type="nucleotide sequence ID" value="XM_033716227.1"/>
</dbReference>
<keyword evidence="3" id="KW-1185">Reference proteome</keyword>
<reference evidence="4" key="3">
    <citation type="submission" date="2025-04" db="UniProtKB">
        <authorList>
            <consortium name="RefSeq"/>
        </authorList>
    </citation>
    <scope>IDENTIFICATION</scope>
    <source>
        <strain evidence="4">CBS 304.34</strain>
    </source>
</reference>
<dbReference type="GeneID" id="54457120"/>
<dbReference type="EMBL" id="MU003722">
    <property type="protein sequence ID" value="KAF2802625.1"/>
    <property type="molecule type" value="Genomic_DNA"/>
</dbReference>
<dbReference type="AlphaFoldDB" id="A0A6A6Y330"/>
<protein>
    <recommendedName>
        <fullName evidence="1">PiggyBac transposable element-derived protein domain-containing protein</fullName>
    </recommendedName>
</protein>
<reference evidence="4" key="2">
    <citation type="submission" date="2020-04" db="EMBL/GenBank/DDBJ databases">
        <authorList>
            <consortium name="NCBI Genome Project"/>
        </authorList>
    </citation>
    <scope>NUCLEOTIDE SEQUENCE</scope>
    <source>
        <strain evidence="4">CBS 304.34</strain>
    </source>
</reference>
<dbReference type="PANTHER" id="PTHR46599">
    <property type="entry name" value="PIGGYBAC TRANSPOSABLE ELEMENT-DERIVED PROTEIN 4"/>
    <property type="match status" value="1"/>
</dbReference>
<feature type="non-terminal residue" evidence="2">
    <location>
        <position position="170"/>
    </location>
</feature>
<organism evidence="2">
    <name type="scientific">Mytilinidion resinicola</name>
    <dbReference type="NCBI Taxonomy" id="574789"/>
    <lineage>
        <taxon>Eukaryota</taxon>
        <taxon>Fungi</taxon>
        <taxon>Dikarya</taxon>
        <taxon>Ascomycota</taxon>
        <taxon>Pezizomycotina</taxon>
        <taxon>Dothideomycetes</taxon>
        <taxon>Pleosporomycetidae</taxon>
        <taxon>Mytilinidiales</taxon>
        <taxon>Mytilinidiaceae</taxon>
        <taxon>Mytilinidion</taxon>
    </lineage>
</organism>
<evidence type="ECO:0000313" key="2">
    <source>
        <dbReference type="EMBL" id="KAF2802625.1"/>
    </source>
</evidence>